<evidence type="ECO:0000256" key="1">
    <source>
        <dbReference type="SAM" id="MobiDB-lite"/>
    </source>
</evidence>
<evidence type="ECO:0000313" key="2">
    <source>
        <dbReference type="EMBL" id="MFM1730705.1"/>
    </source>
</evidence>
<organism evidence="2 3">
    <name type="scientific">Prescottella soli</name>
    <dbReference type="NCBI Taxonomy" id="1543852"/>
    <lineage>
        <taxon>Bacteria</taxon>
        <taxon>Bacillati</taxon>
        <taxon>Actinomycetota</taxon>
        <taxon>Actinomycetes</taxon>
        <taxon>Mycobacteriales</taxon>
        <taxon>Nocardiaceae</taxon>
        <taxon>Prescottella</taxon>
    </lineage>
</organism>
<sequence length="132" mass="13989">MKFESSRAMLTMGAGAGLISARLQRQQTTGPKSRKCPDWQGGRSIHPPIHSASHSVPGVPGALRQAQPVIVSSRPHAARMLTILPSSSNSMMSIGASWMGLVARLGGQTEVEGSGVDAMRSVRSLCRRSALR</sequence>
<feature type="compositionally biased region" description="Low complexity" evidence="1">
    <location>
        <begin position="44"/>
        <end position="55"/>
    </location>
</feature>
<dbReference type="Proteomes" id="UP001629744">
    <property type="component" value="Unassembled WGS sequence"/>
</dbReference>
<dbReference type="RefSeq" id="WP_348603838.1">
    <property type="nucleotide sequence ID" value="NZ_CP157276.1"/>
</dbReference>
<dbReference type="EMBL" id="JBDLNU010000005">
    <property type="protein sequence ID" value="MFM1730705.1"/>
    <property type="molecule type" value="Genomic_DNA"/>
</dbReference>
<proteinExistence type="predicted"/>
<reference evidence="2 3" key="1">
    <citation type="submission" date="2023-11" db="EMBL/GenBank/DDBJ databases">
        <authorList>
            <person name="Val-Calvo J."/>
            <person name="Scortti M."/>
            <person name="Vazquez-Boland J."/>
        </authorList>
    </citation>
    <scope>NUCLEOTIDE SEQUENCE [LARGE SCALE GENOMIC DNA]</scope>
    <source>
        <strain evidence="2 3">DSM 46662</strain>
    </source>
</reference>
<protein>
    <submittedName>
        <fullName evidence="2">Uncharacterized protein</fullName>
    </submittedName>
</protein>
<gene>
    <name evidence="2" type="ORF">ABEU19_004242</name>
</gene>
<accession>A0ABW9FYI3</accession>
<evidence type="ECO:0000313" key="3">
    <source>
        <dbReference type="Proteomes" id="UP001629744"/>
    </source>
</evidence>
<keyword evidence="3" id="KW-1185">Reference proteome</keyword>
<name>A0ABW9FYI3_9NOCA</name>
<feature type="region of interest" description="Disordered" evidence="1">
    <location>
        <begin position="24"/>
        <end position="60"/>
    </location>
</feature>
<comment type="caution">
    <text evidence="2">The sequence shown here is derived from an EMBL/GenBank/DDBJ whole genome shotgun (WGS) entry which is preliminary data.</text>
</comment>